<gene>
    <name evidence="2" type="ORF">Q5741_02910</name>
</gene>
<feature type="compositionally biased region" description="Basic and acidic residues" evidence="1">
    <location>
        <begin position="1"/>
        <end position="10"/>
    </location>
</feature>
<proteinExistence type="predicted"/>
<feature type="compositionally biased region" description="Basic and acidic residues" evidence="1">
    <location>
        <begin position="40"/>
        <end position="65"/>
    </location>
</feature>
<evidence type="ECO:0000313" key="2">
    <source>
        <dbReference type="EMBL" id="MDO7905361.1"/>
    </source>
</evidence>
<dbReference type="Proteomes" id="UP001240171">
    <property type="component" value="Unassembled WGS sequence"/>
</dbReference>
<reference evidence="2 3" key="1">
    <citation type="submission" date="2023-07" db="EMBL/GenBank/DDBJ databases">
        <title>Paenibacillus sp. JX-17 nov. isolated from soil.</title>
        <authorList>
            <person name="Wan Y."/>
            <person name="Liu B."/>
        </authorList>
    </citation>
    <scope>NUCLEOTIDE SEQUENCE [LARGE SCALE GENOMIC DNA]</scope>
    <source>
        <strain evidence="2 3">JX-17</strain>
    </source>
</reference>
<sequence length="65" mass="7344">MDNKDKKALDNRTPGFDSLPDPRSERPAATDSFSDIVGKSVEKLQKDFGGHPEDIEELKKKRDRS</sequence>
<protein>
    <recommendedName>
        <fullName evidence="4">YfhD family protein</fullName>
    </recommendedName>
</protein>
<evidence type="ECO:0008006" key="4">
    <source>
        <dbReference type="Google" id="ProtNLM"/>
    </source>
</evidence>
<evidence type="ECO:0000256" key="1">
    <source>
        <dbReference type="SAM" id="MobiDB-lite"/>
    </source>
</evidence>
<name>A0ABT9C7Y7_9BACL</name>
<feature type="region of interest" description="Disordered" evidence="1">
    <location>
        <begin position="1"/>
        <end position="65"/>
    </location>
</feature>
<organism evidence="2 3">
    <name type="scientific">Paenibacillus lacisoli</name>
    <dbReference type="NCBI Taxonomy" id="3064525"/>
    <lineage>
        <taxon>Bacteria</taxon>
        <taxon>Bacillati</taxon>
        <taxon>Bacillota</taxon>
        <taxon>Bacilli</taxon>
        <taxon>Bacillales</taxon>
        <taxon>Paenibacillaceae</taxon>
        <taxon>Paenibacillus</taxon>
    </lineage>
</organism>
<accession>A0ABT9C7Y7</accession>
<dbReference type="EMBL" id="JAUQTB010000001">
    <property type="protein sequence ID" value="MDO7905361.1"/>
    <property type="molecule type" value="Genomic_DNA"/>
</dbReference>
<evidence type="ECO:0000313" key="3">
    <source>
        <dbReference type="Proteomes" id="UP001240171"/>
    </source>
</evidence>
<comment type="caution">
    <text evidence="2">The sequence shown here is derived from an EMBL/GenBank/DDBJ whole genome shotgun (WGS) entry which is preliminary data.</text>
</comment>
<keyword evidence="3" id="KW-1185">Reference proteome</keyword>
<dbReference type="RefSeq" id="WP_305022531.1">
    <property type="nucleotide sequence ID" value="NZ_JAUQTB010000001.1"/>
</dbReference>